<evidence type="ECO:0000313" key="1">
    <source>
        <dbReference type="EMBL" id="JAH29336.1"/>
    </source>
</evidence>
<reference evidence="1" key="1">
    <citation type="submission" date="2014-11" db="EMBL/GenBank/DDBJ databases">
        <authorList>
            <person name="Amaro Gonzalez C."/>
        </authorList>
    </citation>
    <scope>NUCLEOTIDE SEQUENCE</scope>
</reference>
<dbReference type="AlphaFoldDB" id="A0A0E9RJL7"/>
<accession>A0A0E9RJL7</accession>
<proteinExistence type="predicted"/>
<sequence length="21" mass="2407">MVIYKLLRLTGLGFHISQAFV</sequence>
<protein>
    <submittedName>
        <fullName evidence="1">Uncharacterized protein</fullName>
    </submittedName>
</protein>
<reference evidence="1" key="2">
    <citation type="journal article" date="2015" name="Fish Shellfish Immunol.">
        <title>Early steps in the European eel (Anguilla anguilla)-Vibrio vulnificus interaction in the gills: Role of the RtxA13 toxin.</title>
        <authorList>
            <person name="Callol A."/>
            <person name="Pajuelo D."/>
            <person name="Ebbesson L."/>
            <person name="Teles M."/>
            <person name="MacKenzie S."/>
            <person name="Amaro C."/>
        </authorList>
    </citation>
    <scope>NUCLEOTIDE SEQUENCE</scope>
</reference>
<name>A0A0E9RJL7_ANGAN</name>
<dbReference type="EMBL" id="GBXM01079241">
    <property type="protein sequence ID" value="JAH29336.1"/>
    <property type="molecule type" value="Transcribed_RNA"/>
</dbReference>
<organism evidence="1">
    <name type="scientific">Anguilla anguilla</name>
    <name type="common">European freshwater eel</name>
    <name type="synonym">Muraena anguilla</name>
    <dbReference type="NCBI Taxonomy" id="7936"/>
    <lineage>
        <taxon>Eukaryota</taxon>
        <taxon>Metazoa</taxon>
        <taxon>Chordata</taxon>
        <taxon>Craniata</taxon>
        <taxon>Vertebrata</taxon>
        <taxon>Euteleostomi</taxon>
        <taxon>Actinopterygii</taxon>
        <taxon>Neopterygii</taxon>
        <taxon>Teleostei</taxon>
        <taxon>Anguilliformes</taxon>
        <taxon>Anguillidae</taxon>
        <taxon>Anguilla</taxon>
    </lineage>
</organism>